<dbReference type="GO" id="GO:0141153">
    <property type="term" value="F:glycerol-3-phosphate dehydrogenase (NADP+) activity"/>
    <property type="evidence" value="ECO:0007669"/>
    <property type="project" value="RHEA"/>
</dbReference>
<protein>
    <recommendedName>
        <fullName evidence="10">Glycerol-3-phosphate dehydrogenase [NAD(P)+]</fullName>
        <ecNumber evidence="10">1.1.1.94</ecNumber>
    </recommendedName>
    <alternativeName>
        <fullName evidence="10">NAD(P)(+)-dependent glycerol-3-phosphate dehydrogenase</fullName>
    </alternativeName>
    <alternativeName>
        <fullName evidence="10">NAD(P)H-dependent dihydroxyacetone-phosphate reductase</fullName>
    </alternativeName>
</protein>
<keyword evidence="5 10" id="KW-0560">Oxidoreductase</keyword>
<dbReference type="Pfam" id="PF07479">
    <property type="entry name" value="NAD_Gly3P_dh_C"/>
    <property type="match status" value="1"/>
</dbReference>
<dbReference type="OrthoDB" id="9812273at2"/>
<dbReference type="Pfam" id="PF01210">
    <property type="entry name" value="NAD_Gly3P_dh_N"/>
    <property type="match status" value="1"/>
</dbReference>
<feature type="domain" description="Glycerol-3-phosphate dehydrogenase NAD-dependent C-terminal" evidence="17">
    <location>
        <begin position="174"/>
        <end position="309"/>
    </location>
</feature>
<keyword evidence="19" id="KW-1185">Reference proteome</keyword>
<evidence type="ECO:0000256" key="3">
    <source>
        <dbReference type="ARBA" id="ARBA00022741"/>
    </source>
</evidence>
<dbReference type="GO" id="GO:0051287">
    <property type="term" value="F:NAD binding"/>
    <property type="evidence" value="ECO:0007669"/>
    <property type="project" value="InterPro"/>
</dbReference>
<feature type="binding site" evidence="10">
    <location>
        <position position="102"/>
    </location>
    <ligand>
        <name>NADPH</name>
        <dbReference type="ChEBI" id="CHEBI:57783"/>
    </ligand>
</feature>
<dbReference type="Proteomes" id="UP000051681">
    <property type="component" value="Unassembled WGS sequence"/>
</dbReference>
<dbReference type="GO" id="GO:0046167">
    <property type="term" value="P:glycerol-3-phosphate biosynthetic process"/>
    <property type="evidence" value="ECO:0007669"/>
    <property type="project" value="UniProtKB-UniRule"/>
</dbReference>
<dbReference type="GO" id="GO:0046168">
    <property type="term" value="P:glycerol-3-phosphate catabolic process"/>
    <property type="evidence" value="ECO:0007669"/>
    <property type="project" value="InterPro"/>
</dbReference>
<dbReference type="InterPro" id="IPR036291">
    <property type="entry name" value="NAD(P)-bd_dom_sf"/>
</dbReference>
<dbReference type="STRING" id="340021.TM5383_02666"/>
<dbReference type="HAMAP" id="MF_00394">
    <property type="entry name" value="NAD_Glyc3P_dehydrog"/>
    <property type="match status" value="1"/>
</dbReference>
<feature type="active site" description="Proton acceptor" evidence="10 11">
    <location>
        <position position="185"/>
    </location>
</feature>
<dbReference type="GO" id="GO:0005975">
    <property type="term" value="P:carbohydrate metabolic process"/>
    <property type="evidence" value="ECO:0007669"/>
    <property type="project" value="InterPro"/>
</dbReference>
<dbReference type="PRINTS" id="PR00077">
    <property type="entry name" value="GPDHDRGNASE"/>
</dbReference>
<evidence type="ECO:0000256" key="10">
    <source>
        <dbReference type="HAMAP-Rule" id="MF_00394"/>
    </source>
</evidence>
<feature type="binding site" evidence="10">
    <location>
        <position position="238"/>
    </location>
    <ligand>
        <name>sn-glycerol 3-phosphate</name>
        <dbReference type="ChEBI" id="CHEBI:57597"/>
    </ligand>
</feature>
<comment type="subcellular location">
    <subcellularLocation>
        <location evidence="10">Cytoplasm</location>
    </subcellularLocation>
</comment>
<dbReference type="InterPro" id="IPR008927">
    <property type="entry name" value="6-PGluconate_DH-like_C_sf"/>
</dbReference>
<comment type="function">
    <text evidence="10">Catalyzes the reduction of the glycolytic intermediate dihydroxyacetone phosphate (DHAP) to sn-glycerol 3-phosphate (G3P), the key precursor for phospholipid synthesis.</text>
</comment>
<evidence type="ECO:0000256" key="14">
    <source>
        <dbReference type="RuleBase" id="RU000437"/>
    </source>
</evidence>
<evidence type="ECO:0000313" key="19">
    <source>
        <dbReference type="Proteomes" id="UP000051681"/>
    </source>
</evidence>
<dbReference type="PANTHER" id="PTHR11728">
    <property type="entry name" value="GLYCEROL-3-PHOSPHATE DEHYDROGENASE"/>
    <property type="match status" value="1"/>
</dbReference>
<feature type="binding site" evidence="10">
    <location>
        <position position="249"/>
    </location>
    <ligand>
        <name>NADPH</name>
        <dbReference type="ChEBI" id="CHEBI:57783"/>
    </ligand>
</feature>
<feature type="binding site" evidence="10">
    <location>
        <position position="132"/>
    </location>
    <ligand>
        <name>sn-glycerol 3-phosphate</name>
        <dbReference type="ChEBI" id="CHEBI:57597"/>
    </ligand>
</feature>
<evidence type="ECO:0000259" key="16">
    <source>
        <dbReference type="Pfam" id="PF01210"/>
    </source>
</evidence>
<feature type="binding site" evidence="13">
    <location>
        <position position="134"/>
    </location>
    <ligand>
        <name>NAD(+)</name>
        <dbReference type="ChEBI" id="CHEBI:57540"/>
    </ligand>
</feature>
<proteinExistence type="inferred from homology"/>
<dbReference type="GO" id="GO:0006650">
    <property type="term" value="P:glycerophospholipid metabolic process"/>
    <property type="evidence" value="ECO:0007669"/>
    <property type="project" value="UniProtKB-UniRule"/>
</dbReference>
<dbReference type="AlphaFoldDB" id="A0A0P1HEM1"/>
<evidence type="ECO:0000256" key="9">
    <source>
        <dbReference type="ARBA" id="ARBA00023264"/>
    </source>
</evidence>
<dbReference type="EC" id="1.1.1.94" evidence="10"/>
<dbReference type="GO" id="GO:0008654">
    <property type="term" value="P:phospholipid biosynthetic process"/>
    <property type="evidence" value="ECO:0007669"/>
    <property type="project" value="UniProtKB-KW"/>
</dbReference>
<feature type="domain" description="Glycerol-3-phosphate dehydrogenase NAD-dependent N-terminal" evidence="16">
    <location>
        <begin position="2"/>
        <end position="153"/>
    </location>
</feature>
<accession>A0A0P1HEM1</accession>
<evidence type="ECO:0000256" key="8">
    <source>
        <dbReference type="ARBA" id="ARBA00023209"/>
    </source>
</evidence>
<dbReference type="InterPro" id="IPR006109">
    <property type="entry name" value="G3P_DH_NAD-dep_C"/>
</dbReference>
<evidence type="ECO:0000256" key="12">
    <source>
        <dbReference type="PIRSR" id="PIRSR000114-2"/>
    </source>
</evidence>
<comment type="caution">
    <text evidence="10">Lacks conserved residue(s) required for the propagation of feature annotation.</text>
</comment>
<dbReference type="EMBL" id="CYSF01000015">
    <property type="protein sequence ID" value="CUH85432.1"/>
    <property type="molecule type" value="Genomic_DNA"/>
</dbReference>
<dbReference type="NCBIfam" id="NF000942">
    <property type="entry name" value="PRK00094.1-4"/>
    <property type="match status" value="1"/>
</dbReference>
<keyword evidence="2 10" id="KW-0444">Lipid biosynthesis</keyword>
<keyword evidence="8 10" id="KW-0594">Phospholipid biosynthesis</keyword>
<feature type="binding site" evidence="10">
    <location>
        <position position="102"/>
    </location>
    <ligand>
        <name>sn-glycerol 3-phosphate</name>
        <dbReference type="ChEBI" id="CHEBI:57597"/>
    </ligand>
</feature>
<organism evidence="18 19">
    <name type="scientific">Thalassovita mediterranea</name>
    <dbReference type="NCBI Taxonomy" id="340021"/>
    <lineage>
        <taxon>Bacteria</taxon>
        <taxon>Pseudomonadati</taxon>
        <taxon>Pseudomonadota</taxon>
        <taxon>Alphaproteobacteria</taxon>
        <taxon>Rhodobacterales</taxon>
        <taxon>Roseobacteraceae</taxon>
        <taxon>Thalassovita</taxon>
    </lineage>
</organism>
<dbReference type="InterPro" id="IPR006168">
    <property type="entry name" value="G3P_DH_NAD-dep"/>
</dbReference>
<dbReference type="Gene3D" id="1.10.1040.10">
    <property type="entry name" value="N-(1-d-carboxylethyl)-l-norvaline Dehydrogenase, domain 2"/>
    <property type="match status" value="1"/>
</dbReference>
<keyword evidence="9 10" id="KW-1208">Phospholipid metabolism</keyword>
<gene>
    <name evidence="10 18" type="primary">gpsA</name>
    <name evidence="18" type="ORF">TM5383_02666</name>
</gene>
<keyword evidence="4 10" id="KW-0521">NADP</keyword>
<evidence type="ECO:0000256" key="7">
    <source>
        <dbReference type="ARBA" id="ARBA00023098"/>
    </source>
</evidence>
<dbReference type="SUPFAM" id="SSF51735">
    <property type="entry name" value="NAD(P)-binding Rossmann-fold domains"/>
    <property type="match status" value="1"/>
</dbReference>
<evidence type="ECO:0000256" key="6">
    <source>
        <dbReference type="ARBA" id="ARBA00023027"/>
    </source>
</evidence>
<keyword evidence="3 10" id="KW-0547">Nucleotide-binding</keyword>
<keyword evidence="7 10" id="KW-0443">Lipid metabolism</keyword>
<evidence type="ECO:0000256" key="1">
    <source>
        <dbReference type="ARBA" id="ARBA00011009"/>
    </source>
</evidence>
<comment type="catalytic activity">
    <reaction evidence="10 15">
        <text>sn-glycerol 3-phosphate + NADP(+) = dihydroxyacetone phosphate + NADPH + H(+)</text>
        <dbReference type="Rhea" id="RHEA:11096"/>
        <dbReference type="ChEBI" id="CHEBI:15378"/>
        <dbReference type="ChEBI" id="CHEBI:57597"/>
        <dbReference type="ChEBI" id="CHEBI:57642"/>
        <dbReference type="ChEBI" id="CHEBI:57783"/>
        <dbReference type="ChEBI" id="CHEBI:58349"/>
        <dbReference type="EC" id="1.1.1.94"/>
    </reaction>
</comment>
<evidence type="ECO:0000313" key="18">
    <source>
        <dbReference type="EMBL" id="CUH85432.1"/>
    </source>
</evidence>
<reference evidence="18 19" key="1">
    <citation type="submission" date="2015-09" db="EMBL/GenBank/DDBJ databases">
        <authorList>
            <consortium name="Swine Surveillance"/>
        </authorList>
    </citation>
    <scope>NUCLEOTIDE SEQUENCE [LARGE SCALE GENOMIC DNA]</scope>
    <source>
        <strain evidence="18 19">CECT 8383</strain>
    </source>
</reference>
<name>A0A0P1HEM1_9RHOB</name>
<dbReference type="InterPro" id="IPR011128">
    <property type="entry name" value="G3P_DH_NAD-dep_N"/>
</dbReference>
<feature type="binding site" evidence="13">
    <location>
        <begin position="6"/>
        <end position="11"/>
    </location>
    <ligand>
        <name>NAD(+)</name>
        <dbReference type="ChEBI" id="CHEBI:57540"/>
    </ligand>
</feature>
<sequence length="320" mass="32754">MIAVCGSGAFGTALAISIAAKGTEVLLWARDAGHVAEMATAGENSRRLPGLPFPATLRVTADITDIPADVPVLLSIPMQKLRAMMQEHAATLAHRPLVACCKGVELSTGLGPTALIAELIPSATPAVLTGPSFAADIARGLPTAITLACADADLGATLQEQISTPTLRLYRTTDTTGAELGGALKNVIAIAAGTVMGAGLGDSARAAIMTRGYAEMQRMALALGAQAETLAGLSGFGDLTLTCTSDLSRNYRFGLSLGRGDGFDPAITVEGAATARAVLERAEAMQIDMPITAAVVALLSGKYDLGDLINGLLSRPLKEE</sequence>
<feature type="binding site" evidence="10">
    <location>
        <position position="185"/>
    </location>
    <ligand>
        <name>sn-glycerol 3-phosphate</name>
        <dbReference type="ChEBI" id="CHEBI:57597"/>
    </ligand>
</feature>
<dbReference type="InterPro" id="IPR013328">
    <property type="entry name" value="6PGD_dom2"/>
</dbReference>
<evidence type="ECO:0000256" key="5">
    <source>
        <dbReference type="ARBA" id="ARBA00023002"/>
    </source>
</evidence>
<feature type="binding site" evidence="10">
    <location>
        <position position="30"/>
    </location>
    <ligand>
        <name>NADPH</name>
        <dbReference type="ChEBI" id="CHEBI:57783"/>
    </ligand>
</feature>
<dbReference type="Gene3D" id="3.40.50.720">
    <property type="entry name" value="NAD(P)-binding Rossmann-like Domain"/>
    <property type="match status" value="1"/>
</dbReference>
<feature type="binding site" evidence="12">
    <location>
        <begin position="249"/>
        <end position="250"/>
    </location>
    <ligand>
        <name>substrate</name>
    </ligand>
</feature>
<feature type="binding site" evidence="10">
    <location>
        <position position="134"/>
    </location>
    <ligand>
        <name>NADPH</name>
        <dbReference type="ChEBI" id="CHEBI:57783"/>
    </ligand>
</feature>
<evidence type="ECO:0000259" key="17">
    <source>
        <dbReference type="Pfam" id="PF07479"/>
    </source>
</evidence>
<evidence type="ECO:0000256" key="13">
    <source>
        <dbReference type="PIRSR" id="PIRSR000114-3"/>
    </source>
</evidence>
<feature type="binding site" evidence="10">
    <location>
        <position position="249"/>
    </location>
    <ligand>
        <name>sn-glycerol 3-phosphate</name>
        <dbReference type="ChEBI" id="CHEBI:57597"/>
    </ligand>
</feature>
<feature type="binding site" evidence="10">
    <location>
        <position position="248"/>
    </location>
    <ligand>
        <name>sn-glycerol 3-phosphate</name>
        <dbReference type="ChEBI" id="CHEBI:57597"/>
    </ligand>
</feature>
<dbReference type="GO" id="GO:0141152">
    <property type="term" value="F:glycerol-3-phosphate dehydrogenase (NAD+) activity"/>
    <property type="evidence" value="ECO:0007669"/>
    <property type="project" value="RHEA"/>
</dbReference>
<keyword evidence="6 10" id="KW-0520">NAD</keyword>
<comment type="similarity">
    <text evidence="1 10 14">Belongs to the NAD-dependent glycerol-3-phosphate dehydrogenase family.</text>
</comment>
<evidence type="ECO:0000256" key="4">
    <source>
        <dbReference type="ARBA" id="ARBA00022857"/>
    </source>
</evidence>
<feature type="binding site" evidence="13">
    <location>
        <position position="249"/>
    </location>
    <ligand>
        <name>NAD(+)</name>
        <dbReference type="ChEBI" id="CHEBI:57540"/>
    </ligand>
</feature>
<evidence type="ECO:0000256" key="2">
    <source>
        <dbReference type="ARBA" id="ARBA00022516"/>
    </source>
</evidence>
<comment type="catalytic activity">
    <reaction evidence="10">
        <text>sn-glycerol 3-phosphate + NAD(+) = dihydroxyacetone phosphate + NADH + H(+)</text>
        <dbReference type="Rhea" id="RHEA:11092"/>
        <dbReference type="ChEBI" id="CHEBI:15378"/>
        <dbReference type="ChEBI" id="CHEBI:57540"/>
        <dbReference type="ChEBI" id="CHEBI:57597"/>
        <dbReference type="ChEBI" id="CHEBI:57642"/>
        <dbReference type="ChEBI" id="CHEBI:57945"/>
        <dbReference type="EC" id="1.1.1.94"/>
    </reaction>
</comment>
<feature type="binding site" evidence="10">
    <location>
        <position position="130"/>
    </location>
    <ligand>
        <name>sn-glycerol 3-phosphate</name>
        <dbReference type="ChEBI" id="CHEBI:57597"/>
    </ligand>
</feature>
<feature type="binding site" evidence="10">
    <location>
        <position position="250"/>
    </location>
    <ligand>
        <name>sn-glycerol 3-phosphate</name>
        <dbReference type="ChEBI" id="CHEBI:57597"/>
    </ligand>
</feature>
<evidence type="ECO:0000256" key="11">
    <source>
        <dbReference type="PIRSR" id="PIRSR000114-1"/>
    </source>
</evidence>
<dbReference type="PIRSF" id="PIRSF000114">
    <property type="entry name" value="Glycerol-3-P_dh"/>
    <property type="match status" value="1"/>
</dbReference>
<dbReference type="FunFam" id="3.40.50.720:FF:000019">
    <property type="entry name" value="Glycerol-3-phosphate dehydrogenase [NAD(P)+]"/>
    <property type="match status" value="1"/>
</dbReference>
<dbReference type="PANTHER" id="PTHR11728:SF1">
    <property type="entry name" value="GLYCEROL-3-PHOSPHATE DEHYDROGENASE [NAD(+)] 2, CHLOROPLASTIC"/>
    <property type="match status" value="1"/>
</dbReference>
<dbReference type="NCBIfam" id="NF000940">
    <property type="entry name" value="PRK00094.1-2"/>
    <property type="match status" value="1"/>
</dbReference>
<dbReference type="RefSeq" id="WP_058319515.1">
    <property type="nucleotide sequence ID" value="NZ_CYSF01000015.1"/>
</dbReference>
<feature type="binding site" evidence="12">
    <location>
        <position position="102"/>
    </location>
    <ligand>
        <name>substrate</name>
    </ligand>
</feature>
<dbReference type="SUPFAM" id="SSF48179">
    <property type="entry name" value="6-phosphogluconate dehydrogenase C-terminal domain-like"/>
    <property type="match status" value="1"/>
</dbReference>
<dbReference type="GO" id="GO:0005829">
    <property type="term" value="C:cytosol"/>
    <property type="evidence" value="ECO:0007669"/>
    <property type="project" value="TreeGrafter"/>
</dbReference>
<feature type="binding site" evidence="10">
    <location>
        <position position="270"/>
    </location>
    <ligand>
        <name>NADPH</name>
        <dbReference type="ChEBI" id="CHEBI:57783"/>
    </ligand>
</feature>
<keyword evidence="10" id="KW-0963">Cytoplasm</keyword>
<feature type="binding site" evidence="10">
    <location>
        <position position="10"/>
    </location>
    <ligand>
        <name>NADPH</name>
        <dbReference type="ChEBI" id="CHEBI:57783"/>
    </ligand>
</feature>
<evidence type="ECO:0000256" key="15">
    <source>
        <dbReference type="RuleBase" id="RU000439"/>
    </source>
</evidence>
<dbReference type="UniPathway" id="UPA00940"/>
<comment type="pathway">
    <text evidence="10">Membrane lipid metabolism; glycerophospholipid metabolism.</text>
</comment>